<dbReference type="Proteomes" id="UP001143307">
    <property type="component" value="Unassembled WGS sequence"/>
</dbReference>
<protein>
    <submittedName>
        <fullName evidence="2">Uncharacterized protein</fullName>
    </submittedName>
</protein>
<accession>A0ABT3SRX9</accession>
<evidence type="ECO:0000256" key="1">
    <source>
        <dbReference type="SAM" id="Phobius"/>
    </source>
</evidence>
<dbReference type="EMBL" id="SHNP01000001">
    <property type="protein sequence ID" value="MCX2972395.1"/>
    <property type="molecule type" value="Genomic_DNA"/>
</dbReference>
<evidence type="ECO:0000313" key="2">
    <source>
        <dbReference type="EMBL" id="MCX2972395.1"/>
    </source>
</evidence>
<keyword evidence="3" id="KW-1185">Reference proteome</keyword>
<keyword evidence="1" id="KW-0472">Membrane</keyword>
<sequence>MIYNSITLITLVVAMAMHIANTLNILGSDRKKALADHMSGSYDGRMSGLLDHDQSYNTEVSKFPIDVEESVNHSEGRLRADFFTG</sequence>
<proteinExistence type="predicted"/>
<keyword evidence="1" id="KW-0812">Transmembrane</keyword>
<feature type="transmembrane region" description="Helical" evidence="1">
    <location>
        <begin position="6"/>
        <end position="26"/>
    </location>
</feature>
<evidence type="ECO:0000313" key="3">
    <source>
        <dbReference type="Proteomes" id="UP001143307"/>
    </source>
</evidence>
<keyword evidence="1" id="KW-1133">Transmembrane helix</keyword>
<organism evidence="2 3">
    <name type="scientific">Candidatus Seongchinamella marina</name>
    <dbReference type="NCBI Taxonomy" id="2518990"/>
    <lineage>
        <taxon>Bacteria</taxon>
        <taxon>Pseudomonadati</taxon>
        <taxon>Pseudomonadota</taxon>
        <taxon>Gammaproteobacteria</taxon>
        <taxon>Cellvibrionales</taxon>
        <taxon>Halieaceae</taxon>
        <taxon>Seongchinamella</taxon>
    </lineage>
</organism>
<gene>
    <name evidence="2" type="ORF">EYC87_02175</name>
</gene>
<reference evidence="2" key="1">
    <citation type="submission" date="2019-02" db="EMBL/GenBank/DDBJ databases">
        <authorList>
            <person name="Li S.-H."/>
        </authorList>
    </citation>
    <scope>NUCLEOTIDE SEQUENCE</scope>
    <source>
        <strain evidence="2">IMCC8485</strain>
    </source>
</reference>
<name>A0ABT3SRX9_9GAMM</name>
<comment type="caution">
    <text evidence="2">The sequence shown here is derived from an EMBL/GenBank/DDBJ whole genome shotgun (WGS) entry which is preliminary data.</text>
</comment>